<feature type="transmembrane region" description="Helical" evidence="6">
    <location>
        <begin position="231"/>
        <end position="253"/>
    </location>
</feature>
<dbReference type="CDD" id="cd06173">
    <property type="entry name" value="MFS_MefA_like"/>
    <property type="match status" value="1"/>
</dbReference>
<proteinExistence type="predicted"/>
<evidence type="ECO:0000256" key="1">
    <source>
        <dbReference type="ARBA" id="ARBA00004651"/>
    </source>
</evidence>
<dbReference type="RefSeq" id="WP_044850184.1">
    <property type="nucleotide sequence ID" value="NZ_CP016174.1"/>
</dbReference>
<feature type="transmembrane region" description="Helical" evidence="6">
    <location>
        <begin position="259"/>
        <end position="281"/>
    </location>
</feature>
<keyword evidence="3 6" id="KW-0812">Transmembrane</keyword>
<evidence type="ECO:0000256" key="5">
    <source>
        <dbReference type="ARBA" id="ARBA00023136"/>
    </source>
</evidence>
<sequence length="420" mass="44072">MSLDSTFSADAARSSRLAERLLVPAGFITTAGNAFQITAAAILVFHAEQTTLAVGWLFIAVSIPQVGLALLFGKLVDKVDRRMLCVAADLVSAMTAFALPVWLWIGGPANLGSYIANFMLACTAALFMPASNGLIKERIADERLGKFNSHFEMASNAGMLLASSLAGFLVIWFGATPLFIFNSLTFVLSAVLVYAIGRKPAKAPVIAETTTAVDPSVPVEVPARQPIKRLALLYANGNIGLMVANVILTTLILQTFDQGAWMIGVVDALAGVGFIVGAALYGKVSKRFKGIHLAVLGTLGNLVCLAIQPLHYIVLMAAIPFAGFCFAQGRIAARTLLMRASPEERVGRIFGGTQAVGLGLGVGATVGLSTLADATSVPYAFWGLAILQGAIVIGTYFSLAKPLSAQEKKQPAEVLEATAA</sequence>
<keyword evidence="5 6" id="KW-0472">Membrane</keyword>
<dbReference type="EMBL" id="CP016174">
    <property type="protein sequence ID" value="ANN17013.1"/>
    <property type="molecule type" value="Genomic_DNA"/>
</dbReference>
<name>A0A193BXW2_AMYOR</name>
<dbReference type="GO" id="GO:0005886">
    <property type="term" value="C:plasma membrane"/>
    <property type="evidence" value="ECO:0007669"/>
    <property type="project" value="UniProtKB-SubCell"/>
</dbReference>
<feature type="transmembrane region" description="Helical" evidence="6">
    <location>
        <begin position="111"/>
        <end position="130"/>
    </location>
</feature>
<comment type="subcellular location">
    <subcellularLocation>
        <location evidence="1">Cell membrane</location>
        <topology evidence="1">Multi-pass membrane protein</topology>
    </subcellularLocation>
</comment>
<dbReference type="SUPFAM" id="SSF103473">
    <property type="entry name" value="MFS general substrate transporter"/>
    <property type="match status" value="1"/>
</dbReference>
<feature type="transmembrane region" description="Helical" evidence="6">
    <location>
        <begin position="53"/>
        <end position="72"/>
    </location>
</feature>
<keyword evidence="8" id="KW-1185">Reference proteome</keyword>
<evidence type="ECO:0000256" key="6">
    <source>
        <dbReference type="SAM" id="Phobius"/>
    </source>
</evidence>
<dbReference type="Gene3D" id="1.20.1250.20">
    <property type="entry name" value="MFS general substrate transporter like domains"/>
    <property type="match status" value="1"/>
</dbReference>
<dbReference type="Pfam" id="PF07690">
    <property type="entry name" value="MFS_1"/>
    <property type="match status" value="2"/>
</dbReference>
<feature type="transmembrane region" description="Helical" evidence="6">
    <location>
        <begin position="293"/>
        <end position="311"/>
    </location>
</feature>
<feature type="transmembrane region" description="Helical" evidence="6">
    <location>
        <begin position="349"/>
        <end position="368"/>
    </location>
</feature>
<evidence type="ECO:0000313" key="7">
    <source>
        <dbReference type="EMBL" id="ANN17013.1"/>
    </source>
</evidence>
<dbReference type="eggNOG" id="COG0477">
    <property type="taxonomic scope" value="Bacteria"/>
</dbReference>
<dbReference type="STRING" id="31958.SD37_16070"/>
<dbReference type="AlphaFoldDB" id="A0A193BXW2"/>
<feature type="transmembrane region" description="Helical" evidence="6">
    <location>
        <begin position="151"/>
        <end position="173"/>
    </location>
</feature>
<gene>
    <name evidence="7" type="ORF">SD37_16070</name>
</gene>
<evidence type="ECO:0000313" key="8">
    <source>
        <dbReference type="Proteomes" id="UP000093695"/>
    </source>
</evidence>
<dbReference type="InterPro" id="IPR036259">
    <property type="entry name" value="MFS_trans_sf"/>
</dbReference>
<reference evidence="7 8" key="1">
    <citation type="journal article" date="2015" name="Genome Announc.">
        <title>Draft Genome Sequence of Norvancomycin-Producing Strain Amycolatopsis orientalis CPCC200066.</title>
        <authorList>
            <person name="Lei X."/>
            <person name="Yuan F."/>
            <person name="Shi Y."/>
            <person name="Li X."/>
            <person name="Wang L."/>
            <person name="Hong B."/>
        </authorList>
    </citation>
    <scope>NUCLEOTIDE SEQUENCE [LARGE SCALE GENOMIC DNA]</scope>
    <source>
        <strain evidence="7 8">B-37</strain>
    </source>
</reference>
<dbReference type="Proteomes" id="UP000093695">
    <property type="component" value="Chromosome"/>
</dbReference>
<keyword evidence="4 6" id="KW-1133">Transmembrane helix</keyword>
<feature type="transmembrane region" description="Helical" evidence="6">
    <location>
        <begin position="84"/>
        <end position="105"/>
    </location>
</feature>
<accession>A0A193BXW2</accession>
<evidence type="ECO:0000256" key="4">
    <source>
        <dbReference type="ARBA" id="ARBA00022989"/>
    </source>
</evidence>
<evidence type="ECO:0000256" key="2">
    <source>
        <dbReference type="ARBA" id="ARBA00022475"/>
    </source>
</evidence>
<dbReference type="KEGG" id="aori:SD37_16070"/>
<protein>
    <submittedName>
        <fullName evidence="7">Transporter</fullName>
    </submittedName>
</protein>
<dbReference type="InterPro" id="IPR011701">
    <property type="entry name" value="MFS"/>
</dbReference>
<feature type="transmembrane region" description="Helical" evidence="6">
    <location>
        <begin position="179"/>
        <end position="197"/>
    </location>
</feature>
<dbReference type="GO" id="GO:0022857">
    <property type="term" value="F:transmembrane transporter activity"/>
    <property type="evidence" value="ECO:0007669"/>
    <property type="project" value="InterPro"/>
</dbReference>
<evidence type="ECO:0000256" key="3">
    <source>
        <dbReference type="ARBA" id="ARBA00022692"/>
    </source>
</evidence>
<dbReference type="PANTHER" id="PTHR23513">
    <property type="entry name" value="INTEGRAL MEMBRANE EFFLUX PROTEIN-RELATED"/>
    <property type="match status" value="1"/>
</dbReference>
<feature type="transmembrane region" description="Helical" evidence="6">
    <location>
        <begin position="317"/>
        <end position="337"/>
    </location>
</feature>
<dbReference type="PANTHER" id="PTHR23513:SF6">
    <property type="entry name" value="MAJOR FACILITATOR SUPERFAMILY ASSOCIATED DOMAIN-CONTAINING PROTEIN"/>
    <property type="match status" value="1"/>
</dbReference>
<feature type="transmembrane region" description="Helical" evidence="6">
    <location>
        <begin position="380"/>
        <end position="399"/>
    </location>
</feature>
<keyword evidence="2" id="KW-1003">Cell membrane</keyword>
<organism evidence="7 8">
    <name type="scientific">Amycolatopsis orientalis</name>
    <name type="common">Nocardia orientalis</name>
    <dbReference type="NCBI Taxonomy" id="31958"/>
    <lineage>
        <taxon>Bacteria</taxon>
        <taxon>Bacillati</taxon>
        <taxon>Actinomycetota</taxon>
        <taxon>Actinomycetes</taxon>
        <taxon>Pseudonocardiales</taxon>
        <taxon>Pseudonocardiaceae</taxon>
        <taxon>Amycolatopsis</taxon>
    </lineage>
</organism>
<feature type="transmembrane region" description="Helical" evidence="6">
    <location>
        <begin position="21"/>
        <end position="47"/>
    </location>
</feature>